<proteinExistence type="inferred from homology"/>
<evidence type="ECO:0000313" key="9">
    <source>
        <dbReference type="Proteomes" id="UP001176960"/>
    </source>
</evidence>
<dbReference type="SUPFAM" id="SSF51445">
    <property type="entry name" value="(Trans)glycosidases"/>
    <property type="match status" value="1"/>
</dbReference>
<dbReference type="GO" id="GO:0006004">
    <property type="term" value="P:fucose metabolic process"/>
    <property type="evidence" value="ECO:0007669"/>
    <property type="project" value="TreeGrafter"/>
</dbReference>
<dbReference type="Gene3D" id="2.60.120.260">
    <property type="entry name" value="Galactose-binding domain-like"/>
    <property type="match status" value="1"/>
</dbReference>
<dbReference type="RefSeq" id="WP_289842312.1">
    <property type="nucleotide sequence ID" value="NZ_JARBJP010000005.1"/>
</dbReference>
<dbReference type="GO" id="GO:0016139">
    <property type="term" value="P:glycoside catabolic process"/>
    <property type="evidence" value="ECO:0007669"/>
    <property type="project" value="TreeGrafter"/>
</dbReference>
<dbReference type="EC" id="3.2.1.51" evidence="2"/>
<evidence type="ECO:0000259" key="6">
    <source>
        <dbReference type="Pfam" id="PF01120"/>
    </source>
</evidence>
<gene>
    <name evidence="8" type="ORF">LMG32879_000187</name>
</gene>
<protein>
    <recommendedName>
        <fullName evidence="2">alpha-L-fucosidase</fullName>
        <ecNumber evidence="2">3.2.1.51</ecNumber>
    </recommendedName>
</protein>
<dbReference type="PANTHER" id="PTHR10030:SF37">
    <property type="entry name" value="ALPHA-L-FUCOSIDASE-RELATED"/>
    <property type="match status" value="1"/>
</dbReference>
<dbReference type="InterPro" id="IPR057739">
    <property type="entry name" value="Glyco_hydro_29_N"/>
</dbReference>
<dbReference type="InterPro" id="IPR017853">
    <property type="entry name" value="GH"/>
</dbReference>
<dbReference type="InterPro" id="IPR059177">
    <property type="entry name" value="GH29D-like_dom"/>
</dbReference>
<evidence type="ECO:0000313" key="8">
    <source>
        <dbReference type="EMBL" id="CAI9119373.1"/>
    </source>
</evidence>
<dbReference type="Pfam" id="PF13290">
    <property type="entry name" value="CHB_HEX_C_1"/>
    <property type="match status" value="1"/>
</dbReference>
<dbReference type="SMART" id="SM00812">
    <property type="entry name" value="Alpha_L_fucos"/>
    <property type="match status" value="1"/>
</dbReference>
<evidence type="ECO:0000256" key="2">
    <source>
        <dbReference type="ARBA" id="ARBA00012662"/>
    </source>
</evidence>
<keyword evidence="9" id="KW-1185">Reference proteome</keyword>
<dbReference type="Pfam" id="PF01120">
    <property type="entry name" value="Alpha_L_fucos"/>
    <property type="match status" value="1"/>
</dbReference>
<organism evidence="8 9">
    <name type="scientific">Brytella acorum</name>
    <dbReference type="NCBI Taxonomy" id="2959299"/>
    <lineage>
        <taxon>Bacteria</taxon>
        <taxon>Pseudomonadati</taxon>
        <taxon>Pseudomonadota</taxon>
        <taxon>Alphaproteobacteria</taxon>
        <taxon>Acetobacterales</taxon>
        <taxon>Acetobacteraceae</taxon>
        <taxon>Brytella</taxon>
    </lineage>
</organism>
<keyword evidence="3" id="KW-0732">Signal</keyword>
<dbReference type="GO" id="GO:0005764">
    <property type="term" value="C:lysosome"/>
    <property type="evidence" value="ECO:0007669"/>
    <property type="project" value="TreeGrafter"/>
</dbReference>
<dbReference type="Proteomes" id="UP001176960">
    <property type="component" value="Unassembled WGS sequence"/>
</dbReference>
<keyword evidence="5" id="KW-0326">Glycosidase</keyword>
<evidence type="ECO:0000256" key="5">
    <source>
        <dbReference type="ARBA" id="ARBA00023295"/>
    </source>
</evidence>
<feature type="domain" description="Glycoside hydrolase family 29 N-terminal" evidence="6">
    <location>
        <begin position="14"/>
        <end position="295"/>
    </location>
</feature>
<reference evidence="8" key="1">
    <citation type="submission" date="2023-03" db="EMBL/GenBank/DDBJ databases">
        <authorList>
            <person name="Cleenwerck I."/>
        </authorList>
    </citation>
    <scope>NUCLEOTIDE SEQUENCE</scope>
    <source>
        <strain evidence="8">LMG 32879</strain>
    </source>
</reference>
<comment type="similarity">
    <text evidence="1">Belongs to the glycosyl hydrolase 29 family.</text>
</comment>
<dbReference type="AlphaFoldDB" id="A0AA35Y066"/>
<evidence type="ECO:0000259" key="7">
    <source>
        <dbReference type="Pfam" id="PF13290"/>
    </source>
</evidence>
<accession>A0AA35Y066</accession>
<dbReference type="EMBL" id="CATKSH010000001">
    <property type="protein sequence ID" value="CAI9119373.1"/>
    <property type="molecule type" value="Genomic_DNA"/>
</dbReference>
<dbReference type="GO" id="GO:0004560">
    <property type="term" value="F:alpha-L-fucosidase activity"/>
    <property type="evidence" value="ECO:0007669"/>
    <property type="project" value="InterPro"/>
</dbReference>
<evidence type="ECO:0000256" key="4">
    <source>
        <dbReference type="ARBA" id="ARBA00022801"/>
    </source>
</evidence>
<comment type="caution">
    <text evidence="8">The sequence shown here is derived from an EMBL/GenBank/DDBJ whole genome shotgun (WGS) entry which is preliminary data.</text>
</comment>
<evidence type="ECO:0000256" key="1">
    <source>
        <dbReference type="ARBA" id="ARBA00007951"/>
    </source>
</evidence>
<dbReference type="PANTHER" id="PTHR10030">
    <property type="entry name" value="ALPHA-L-FUCOSIDASE"/>
    <property type="match status" value="1"/>
</dbReference>
<name>A0AA35Y066_9PROT</name>
<dbReference type="InterPro" id="IPR000933">
    <property type="entry name" value="Glyco_hydro_29"/>
</dbReference>
<keyword evidence="4" id="KW-0378">Hydrolase</keyword>
<feature type="domain" description="GH29D-like beta-sandwich" evidence="7">
    <location>
        <begin position="449"/>
        <end position="495"/>
    </location>
</feature>
<sequence>MAFIHFGMNTFTDREWGFGNDLPDLFNPTDFSADQIADTVRDGDFAGLIITAKHHDGFCLWPSQYSDYSVKQAPWRNGQGDVVGDLAAACKARDLRFGVYLSPWDRHRADYGHEGYVQFYMRQLHELLTRYGPVCEVWFDGANGGDGWYGGAAETRHIDAETYYRWPEIFALVRKLQPEAVIFAPQGGDVRWIGNEAGRVTSPCWPTVPKGSLNSDILPHGMFGAPVWRPAEVDVSIRPGWFWHEEENGSIRSAAELFDLMFATLGSGANLLLNLPPDRRGRIPALDRDAVRGMAALWRGMLARDYAGAGHITASDTENGRSGDVLLVDDVRYWQAPASVRDVSLKLMLPTRRRFDVVMLSEPLSCGVTIQHYEIEVQEHPRGAFRRVAGGEAVGHCCLVALGGPVEAIAMRVRLFSSDRAPALRRLALYREPKRVYPPTIMRDERGLVVITARDGAAVLYTADGTDPASSGTLYRKPFLFAGGTVRACLAMHAAETGREAIYGLLPTLIRIVEASAPGAEVLLTGRGGGWRSSVGPGHSARIVMTFPARTCIYGVVLTPVEGEPAPVTYAVANGDDGREILSGRFDNMAANAASREIRFREAVCCTRLVLTFSRATGESPVLSIGSLKLLSR</sequence>
<evidence type="ECO:0000256" key="3">
    <source>
        <dbReference type="ARBA" id="ARBA00022729"/>
    </source>
</evidence>
<dbReference type="Gene3D" id="3.20.20.80">
    <property type="entry name" value="Glycosidases"/>
    <property type="match status" value="1"/>
</dbReference>